<protein>
    <submittedName>
        <fullName evidence="1">Uncharacterized protein</fullName>
    </submittedName>
</protein>
<name>A0A563VTN3_9CYAN</name>
<sequence length="136" mass="14716">MSSKTLSIAIMDAPYESANSTTALRIIHSALNQGHNVEVFAYEGAVNLTMKEQSPHANSIKGTTIKEENHPTTKDWIAALFELAQAKKVTLNWINCGLCVDERGAGNWIDGVHKGGPADFIKAVQKSDGVLVIPTR</sequence>
<dbReference type="Proteomes" id="UP000320055">
    <property type="component" value="Unassembled WGS sequence"/>
</dbReference>
<evidence type="ECO:0000313" key="2">
    <source>
        <dbReference type="Proteomes" id="UP000320055"/>
    </source>
</evidence>
<dbReference type="GO" id="GO:0005829">
    <property type="term" value="C:cytosol"/>
    <property type="evidence" value="ECO:0007669"/>
    <property type="project" value="TreeGrafter"/>
</dbReference>
<evidence type="ECO:0000313" key="1">
    <source>
        <dbReference type="EMBL" id="VEP14758.1"/>
    </source>
</evidence>
<dbReference type="InterPro" id="IPR003787">
    <property type="entry name" value="Sulphur_relay_DsrE/F-like"/>
</dbReference>
<gene>
    <name evidence="1" type="ORF">H1P_2850002</name>
</gene>
<dbReference type="RefSeq" id="WP_144873540.1">
    <property type="nucleotide sequence ID" value="NZ_LR214028.1"/>
</dbReference>
<dbReference type="Pfam" id="PF02635">
    <property type="entry name" value="DsrE"/>
    <property type="match status" value="1"/>
</dbReference>
<dbReference type="PANTHER" id="PTHR34874:SF1">
    <property type="entry name" value="PROTEIN YCHN"/>
    <property type="match status" value="1"/>
</dbReference>
<dbReference type="PANTHER" id="PTHR34874">
    <property type="entry name" value="PROTEIN YCHN"/>
    <property type="match status" value="1"/>
</dbReference>
<proteinExistence type="predicted"/>
<dbReference type="AlphaFoldDB" id="A0A563VTN3"/>
<dbReference type="InterPro" id="IPR027396">
    <property type="entry name" value="DsrEFH-like"/>
</dbReference>
<accession>A0A563VTN3</accession>
<organism evidence="1 2">
    <name type="scientific">Hyella patelloides LEGE 07179</name>
    <dbReference type="NCBI Taxonomy" id="945734"/>
    <lineage>
        <taxon>Bacteria</taxon>
        <taxon>Bacillati</taxon>
        <taxon>Cyanobacteriota</taxon>
        <taxon>Cyanophyceae</taxon>
        <taxon>Pleurocapsales</taxon>
        <taxon>Hyellaceae</taxon>
        <taxon>Hyella</taxon>
    </lineage>
</organism>
<dbReference type="SUPFAM" id="SSF75169">
    <property type="entry name" value="DsrEFH-like"/>
    <property type="match status" value="1"/>
</dbReference>
<dbReference type="OrthoDB" id="8536028at2"/>
<dbReference type="EMBL" id="CAACVJ010000207">
    <property type="protein sequence ID" value="VEP14758.1"/>
    <property type="molecule type" value="Genomic_DNA"/>
</dbReference>
<keyword evidence="2" id="KW-1185">Reference proteome</keyword>
<reference evidence="1 2" key="1">
    <citation type="submission" date="2019-01" db="EMBL/GenBank/DDBJ databases">
        <authorList>
            <person name="Brito A."/>
        </authorList>
    </citation>
    <scope>NUCLEOTIDE SEQUENCE [LARGE SCALE GENOMIC DNA]</scope>
    <source>
        <strain evidence="1">1</strain>
    </source>
</reference>
<dbReference type="Gene3D" id="3.40.1260.10">
    <property type="entry name" value="DsrEFH-like"/>
    <property type="match status" value="1"/>
</dbReference>